<organism evidence="2 3">
    <name type="scientific">Actinoallomurus vinaceus</name>
    <dbReference type="NCBI Taxonomy" id="1080074"/>
    <lineage>
        <taxon>Bacteria</taxon>
        <taxon>Bacillati</taxon>
        <taxon>Actinomycetota</taxon>
        <taxon>Actinomycetes</taxon>
        <taxon>Streptosporangiales</taxon>
        <taxon>Thermomonosporaceae</taxon>
        <taxon>Actinoallomurus</taxon>
    </lineage>
</organism>
<feature type="region of interest" description="Disordered" evidence="1">
    <location>
        <begin position="39"/>
        <end position="95"/>
    </location>
</feature>
<protein>
    <submittedName>
        <fullName evidence="2">Uncharacterized protein</fullName>
    </submittedName>
</protein>
<proteinExistence type="predicted"/>
<reference evidence="3" key="1">
    <citation type="journal article" date="2019" name="Int. J. Syst. Evol. Microbiol.">
        <title>The Global Catalogue of Microorganisms (GCM) 10K type strain sequencing project: providing services to taxonomists for standard genome sequencing and annotation.</title>
        <authorList>
            <consortium name="The Broad Institute Genomics Platform"/>
            <consortium name="The Broad Institute Genome Sequencing Center for Infectious Disease"/>
            <person name="Wu L."/>
            <person name="Ma J."/>
        </authorList>
    </citation>
    <scope>NUCLEOTIDE SEQUENCE [LARGE SCALE GENOMIC DNA]</scope>
    <source>
        <strain evidence="3">JCM 17939</strain>
    </source>
</reference>
<accession>A0ABP8UM75</accession>
<evidence type="ECO:0000313" key="3">
    <source>
        <dbReference type="Proteomes" id="UP001501442"/>
    </source>
</evidence>
<name>A0ABP8UM75_9ACTN</name>
<feature type="compositionally biased region" description="Gly residues" evidence="1">
    <location>
        <begin position="39"/>
        <end position="55"/>
    </location>
</feature>
<dbReference type="EMBL" id="BAABHK010000014">
    <property type="protein sequence ID" value="GAA4635064.1"/>
    <property type="molecule type" value="Genomic_DNA"/>
</dbReference>
<keyword evidence="3" id="KW-1185">Reference proteome</keyword>
<evidence type="ECO:0000256" key="1">
    <source>
        <dbReference type="SAM" id="MobiDB-lite"/>
    </source>
</evidence>
<gene>
    <name evidence="2" type="ORF">GCM10023196_079060</name>
</gene>
<dbReference type="Proteomes" id="UP001501442">
    <property type="component" value="Unassembled WGS sequence"/>
</dbReference>
<sequence length="95" mass="9593">MTARIGLFSPKRVRTRTCRAAGTAIGTPIGVIGALIGGRGPPIGGTGPATGGTGPATGRDDPAFLATLMTTTTRTTTRRTPARPINTTMAPMPGF</sequence>
<evidence type="ECO:0000313" key="2">
    <source>
        <dbReference type="EMBL" id="GAA4635064.1"/>
    </source>
</evidence>
<comment type="caution">
    <text evidence="2">The sequence shown here is derived from an EMBL/GenBank/DDBJ whole genome shotgun (WGS) entry which is preliminary data.</text>
</comment>